<reference evidence="6 7" key="1">
    <citation type="submission" date="2024-09" db="EMBL/GenBank/DDBJ databases">
        <authorList>
            <person name="Sun Q."/>
            <person name="Mori K."/>
        </authorList>
    </citation>
    <scope>NUCLEOTIDE SEQUENCE [LARGE SCALE GENOMIC DNA]</scope>
    <source>
        <strain evidence="6 7">NCAIM B.02537</strain>
    </source>
</reference>
<evidence type="ECO:0000256" key="4">
    <source>
        <dbReference type="ARBA" id="ARBA00023004"/>
    </source>
</evidence>
<dbReference type="EC" id="1.13.11.-" evidence="5"/>
<dbReference type="InterPro" id="IPR004294">
    <property type="entry name" value="Carotenoid_Oase"/>
</dbReference>
<evidence type="ECO:0000256" key="5">
    <source>
        <dbReference type="RuleBase" id="RU364048"/>
    </source>
</evidence>
<evidence type="ECO:0000313" key="7">
    <source>
        <dbReference type="Proteomes" id="UP001589943"/>
    </source>
</evidence>
<dbReference type="PANTHER" id="PTHR10543">
    <property type="entry name" value="BETA-CAROTENE DIOXYGENASE"/>
    <property type="match status" value="1"/>
</dbReference>
<dbReference type="RefSeq" id="WP_379480824.1">
    <property type="nucleotide sequence ID" value="NZ_JBHLTL010000004.1"/>
</dbReference>
<evidence type="ECO:0000313" key="6">
    <source>
        <dbReference type="EMBL" id="MFC0589333.1"/>
    </source>
</evidence>
<keyword evidence="2 5" id="KW-0479">Metal-binding</keyword>
<comment type="cofactor">
    <cofactor evidence="5">
        <name>Fe(2+)</name>
        <dbReference type="ChEBI" id="CHEBI:29033"/>
    </cofactor>
    <text evidence="5">Binds 1 Fe(2+) ion per subunit.</text>
</comment>
<protein>
    <recommendedName>
        <fullName evidence="5">Dioxygenase</fullName>
        <ecNumber evidence="5">1.13.11.-</ecNumber>
    </recommendedName>
</protein>
<name>A0ABV6PJX0_9SPHN</name>
<keyword evidence="7" id="KW-1185">Reference proteome</keyword>
<keyword evidence="5" id="KW-0223">Dioxygenase</keyword>
<keyword evidence="4 5" id="KW-0408">Iron</keyword>
<accession>A0ABV6PJX0</accession>
<sequence length="479" mass="52376">MASSVETAIRSVVTKGVNAVAKVNRSLQDQGEQHPFLTGIHAPLHEERTLTGLKVTGAIPAELDGRYVRIGPNPFKPDPRGHHWFIGDGMVHGVRLKNGQAEWYRNRYIRSQVLEAAGGPKAAPGPRRTPRDGVNTNIVQIGGQITAIVEAGSFPAVLNGDLETVAYSDFDGTLTAPFTAHPHEDPLTGELHAITYDAMTPDRVWHVVLSSEGKVVRQLEIPVQHGPSIHECTLTANYVVIFDLPVTFSMKAVLAGHGFPYRWNPEHRARVGLLPRQGAAQDIVWCDVDPCYVFHVANSFEDEAGRVVIDSAVYETMFSQGPQGPNGKPLGLERWLVDPAAGTVKRQTIDAAAQEFPRPDERRFGQSYRYAWAIGIPADGDPAFLGAQPLYRHDLLTGERQVHHFGAGRVPGEFVFVPRHADAAEGDGWVMGYVIDPAGDTTDLVILDAADITKQPLASVHIPHRIPPGFHGNWLPDRS</sequence>
<organism evidence="6 7">
    <name type="scientific">Novosphingobium aquiterrae</name>
    <dbReference type="NCBI Taxonomy" id="624388"/>
    <lineage>
        <taxon>Bacteria</taxon>
        <taxon>Pseudomonadati</taxon>
        <taxon>Pseudomonadota</taxon>
        <taxon>Alphaproteobacteria</taxon>
        <taxon>Sphingomonadales</taxon>
        <taxon>Sphingomonadaceae</taxon>
        <taxon>Novosphingobium</taxon>
    </lineage>
</organism>
<comment type="caution">
    <text evidence="6">The sequence shown here is derived from an EMBL/GenBank/DDBJ whole genome shotgun (WGS) entry which is preliminary data.</text>
</comment>
<dbReference type="PANTHER" id="PTHR10543:SF89">
    <property type="entry name" value="CAROTENOID 9,10(9',10')-CLEAVAGE DIOXYGENASE 1"/>
    <property type="match status" value="1"/>
</dbReference>
<proteinExistence type="inferred from homology"/>
<evidence type="ECO:0000256" key="3">
    <source>
        <dbReference type="ARBA" id="ARBA00023002"/>
    </source>
</evidence>
<dbReference type="Pfam" id="PF03055">
    <property type="entry name" value="RPE65"/>
    <property type="match status" value="1"/>
</dbReference>
<evidence type="ECO:0000256" key="1">
    <source>
        <dbReference type="ARBA" id="ARBA00006787"/>
    </source>
</evidence>
<keyword evidence="3 5" id="KW-0560">Oxidoreductase</keyword>
<comment type="similarity">
    <text evidence="1 5">Belongs to the carotenoid oxygenase family.</text>
</comment>
<dbReference type="EMBL" id="JBHLTL010000004">
    <property type="protein sequence ID" value="MFC0589333.1"/>
    <property type="molecule type" value="Genomic_DNA"/>
</dbReference>
<dbReference type="Proteomes" id="UP001589943">
    <property type="component" value="Unassembled WGS sequence"/>
</dbReference>
<evidence type="ECO:0000256" key="2">
    <source>
        <dbReference type="ARBA" id="ARBA00022723"/>
    </source>
</evidence>
<gene>
    <name evidence="6" type="ORF">ACFFF7_07900</name>
</gene>